<keyword evidence="2" id="KW-1185">Reference proteome</keyword>
<dbReference type="Proteomes" id="UP000601435">
    <property type="component" value="Unassembled WGS sequence"/>
</dbReference>
<dbReference type="AlphaFoldDB" id="A0A812YTQ7"/>
<organism evidence="1 2">
    <name type="scientific">Symbiodinium necroappetens</name>
    <dbReference type="NCBI Taxonomy" id="1628268"/>
    <lineage>
        <taxon>Eukaryota</taxon>
        <taxon>Sar</taxon>
        <taxon>Alveolata</taxon>
        <taxon>Dinophyceae</taxon>
        <taxon>Suessiales</taxon>
        <taxon>Symbiodiniaceae</taxon>
        <taxon>Symbiodinium</taxon>
    </lineage>
</organism>
<protein>
    <submittedName>
        <fullName evidence="1">F52C9.6 protein</fullName>
    </submittedName>
</protein>
<accession>A0A812YTQ7</accession>
<dbReference type="InterPro" id="IPR036397">
    <property type="entry name" value="RNaseH_sf"/>
</dbReference>
<proteinExistence type="predicted"/>
<evidence type="ECO:0000313" key="2">
    <source>
        <dbReference type="Proteomes" id="UP000601435"/>
    </source>
</evidence>
<dbReference type="Gene3D" id="3.30.420.10">
    <property type="entry name" value="Ribonuclease H-like superfamily/Ribonuclease H"/>
    <property type="match status" value="1"/>
</dbReference>
<name>A0A812YTQ7_9DINO</name>
<gene>
    <name evidence="1" type="primary">F52C9.6</name>
    <name evidence="1" type="ORF">SNEC2469_LOCUS23416</name>
</gene>
<dbReference type="GO" id="GO:0003676">
    <property type="term" value="F:nucleic acid binding"/>
    <property type="evidence" value="ECO:0007669"/>
    <property type="project" value="InterPro"/>
</dbReference>
<sequence length="341" mass="38873">MSSEEIRLAQKWYDQESLAPSQIAQRLGRDKSVITRLLVKQVPRKKQGRRQLLTEPQVDQLLRRLHQMIVSADAKYHVTVQMLRKATKTKASERIILEALHRRGVYFRKLREKPLLTAEDIRARFAFAKRYKDKSASWWNCNVHAFLDGKHFKTYLTSAARKMAAQHRTFGAYRAPGRGLSGGYVKPKKGLAASTGSKSCLVMGAIGKGRVLLWHVVPSGRWTGQAAHAVLEDNDPTGFQSNKGKMAKCESGISTFAIPKRSPDLNPMDFCIWSEINRRLRRQEAKWSAAKRETRPQYLARLRRTARKLPESLITSAIGDMKRRCQRLFEAKGHFFEEGGA</sequence>
<dbReference type="EMBL" id="CAJNJA010043658">
    <property type="protein sequence ID" value="CAE7795597.1"/>
    <property type="molecule type" value="Genomic_DNA"/>
</dbReference>
<comment type="caution">
    <text evidence="1">The sequence shown here is derived from an EMBL/GenBank/DDBJ whole genome shotgun (WGS) entry which is preliminary data.</text>
</comment>
<evidence type="ECO:0000313" key="1">
    <source>
        <dbReference type="EMBL" id="CAE7795597.1"/>
    </source>
</evidence>
<dbReference type="OrthoDB" id="10006939at2759"/>
<reference evidence="1" key="1">
    <citation type="submission" date="2021-02" db="EMBL/GenBank/DDBJ databases">
        <authorList>
            <person name="Dougan E. K."/>
            <person name="Rhodes N."/>
            <person name="Thang M."/>
            <person name="Chan C."/>
        </authorList>
    </citation>
    <scope>NUCLEOTIDE SEQUENCE</scope>
</reference>